<gene>
    <name evidence="1" type="ORF">C1H46_035755</name>
</gene>
<accession>A0A540KWU2</accession>
<sequence length="94" mass="10087">MASQIINWPLDRPDHDDDLCPMPARSLISSAISLLAFHAPSMVSLALSPTVSAILVAFTGPSLLQGHSSWLDLHASLHIPSPSPLPRKASPMFH</sequence>
<dbReference type="AlphaFoldDB" id="A0A540KWU2"/>
<comment type="caution">
    <text evidence="1">The sequence shown here is derived from an EMBL/GenBank/DDBJ whole genome shotgun (WGS) entry which is preliminary data.</text>
</comment>
<proteinExistence type="predicted"/>
<protein>
    <submittedName>
        <fullName evidence="1">Uncharacterized protein</fullName>
    </submittedName>
</protein>
<name>A0A540KWU2_MALBA</name>
<reference evidence="1 2" key="1">
    <citation type="journal article" date="2019" name="G3 (Bethesda)">
        <title>Sequencing of a Wild Apple (Malus baccata) Genome Unravels the Differences Between Cultivated and Wild Apple Species Regarding Disease Resistance and Cold Tolerance.</title>
        <authorList>
            <person name="Chen X."/>
        </authorList>
    </citation>
    <scope>NUCLEOTIDE SEQUENCE [LARGE SCALE GENOMIC DNA]</scope>
    <source>
        <strain evidence="2">cv. Shandingzi</strain>
        <tissue evidence="1">Leaves</tissue>
    </source>
</reference>
<organism evidence="1 2">
    <name type="scientific">Malus baccata</name>
    <name type="common">Siberian crab apple</name>
    <name type="synonym">Pyrus baccata</name>
    <dbReference type="NCBI Taxonomy" id="106549"/>
    <lineage>
        <taxon>Eukaryota</taxon>
        <taxon>Viridiplantae</taxon>
        <taxon>Streptophyta</taxon>
        <taxon>Embryophyta</taxon>
        <taxon>Tracheophyta</taxon>
        <taxon>Spermatophyta</taxon>
        <taxon>Magnoliopsida</taxon>
        <taxon>eudicotyledons</taxon>
        <taxon>Gunneridae</taxon>
        <taxon>Pentapetalae</taxon>
        <taxon>rosids</taxon>
        <taxon>fabids</taxon>
        <taxon>Rosales</taxon>
        <taxon>Rosaceae</taxon>
        <taxon>Amygdaloideae</taxon>
        <taxon>Maleae</taxon>
        <taxon>Malus</taxon>
    </lineage>
</organism>
<evidence type="ECO:0000313" key="1">
    <source>
        <dbReference type="EMBL" id="TQD78704.1"/>
    </source>
</evidence>
<evidence type="ECO:0000313" key="2">
    <source>
        <dbReference type="Proteomes" id="UP000315295"/>
    </source>
</evidence>
<dbReference type="EMBL" id="VIEB01000896">
    <property type="protein sequence ID" value="TQD78704.1"/>
    <property type="molecule type" value="Genomic_DNA"/>
</dbReference>
<keyword evidence="2" id="KW-1185">Reference proteome</keyword>
<dbReference type="Proteomes" id="UP000315295">
    <property type="component" value="Unassembled WGS sequence"/>
</dbReference>